<gene>
    <name evidence="1" type="ORF">VJJ08_01030</name>
</gene>
<dbReference type="InterPro" id="IPR029024">
    <property type="entry name" value="TerB-like"/>
</dbReference>
<comment type="caution">
    <text evidence="1">The sequence shown here is derived from an EMBL/GenBank/DDBJ whole genome shotgun (WGS) entry which is preliminary data.</text>
</comment>
<dbReference type="SUPFAM" id="SSF158682">
    <property type="entry name" value="TerB-like"/>
    <property type="match status" value="1"/>
</dbReference>
<organism evidence="1 2">
    <name type="scientific">Capnocytophaga gingivalis</name>
    <dbReference type="NCBI Taxonomy" id="1017"/>
    <lineage>
        <taxon>Bacteria</taxon>
        <taxon>Pseudomonadati</taxon>
        <taxon>Bacteroidota</taxon>
        <taxon>Flavobacteriia</taxon>
        <taxon>Flavobacteriales</taxon>
        <taxon>Flavobacteriaceae</taxon>
        <taxon>Capnocytophaga</taxon>
    </lineage>
</organism>
<dbReference type="SUPFAM" id="SSF48452">
    <property type="entry name" value="TPR-like"/>
    <property type="match status" value="1"/>
</dbReference>
<dbReference type="InterPro" id="IPR011990">
    <property type="entry name" value="TPR-like_helical_dom_sf"/>
</dbReference>
<reference evidence="1 2" key="1">
    <citation type="submission" date="2023-12" db="EMBL/GenBank/DDBJ databases">
        <title>Genomic sequences of Capnocytophaga and Parvimonas strains.</title>
        <authorList>
            <person name="Watt R.M."/>
            <person name="Wang M."/>
            <person name="Yang T."/>
            <person name="Tong W.M."/>
        </authorList>
    </citation>
    <scope>NUCLEOTIDE SEQUENCE [LARGE SCALE GENOMIC DNA]</scope>
    <source>
        <strain evidence="1 2">CCUG 13096</strain>
    </source>
</reference>
<protein>
    <recommendedName>
        <fullName evidence="3">TerB-C domain-containing protein</fullName>
    </recommendedName>
</protein>
<evidence type="ECO:0000313" key="1">
    <source>
        <dbReference type="EMBL" id="MEB3073883.1"/>
    </source>
</evidence>
<name>A0ABU5Z627_9FLAO</name>
<dbReference type="EMBL" id="JAYKBW010000001">
    <property type="protein sequence ID" value="MEB3073883.1"/>
    <property type="molecule type" value="Genomic_DNA"/>
</dbReference>
<accession>A0ABU5Z627</accession>
<evidence type="ECO:0000313" key="2">
    <source>
        <dbReference type="Proteomes" id="UP001311730"/>
    </source>
</evidence>
<keyword evidence="2" id="KW-1185">Reference proteome</keyword>
<dbReference type="CDD" id="cd07177">
    <property type="entry name" value="terB_like"/>
    <property type="match status" value="1"/>
</dbReference>
<dbReference type="RefSeq" id="WP_323982396.1">
    <property type="nucleotide sequence ID" value="NZ_JAYKBW010000001.1"/>
</dbReference>
<evidence type="ECO:0008006" key="3">
    <source>
        <dbReference type="Google" id="ProtNLM"/>
    </source>
</evidence>
<dbReference type="Proteomes" id="UP001311730">
    <property type="component" value="Unassembled WGS sequence"/>
</dbReference>
<proteinExistence type="predicted"/>
<sequence>MKEIIEEALIKFGFNRIILEKEKVIKIFSIPEDQNILLISENKDCTLIITDFAIYFQINNTNENVTDLATSILTIGGTLVGGTLVGIGLGLGKKAVKTIGDTLLKKKLPPILWNKIVSIEEEKIKKDDRQFSKLIFKIEGENENIKILFSSSIFYELFHYIHTERKNNSQAIPVIDKIRQLLAQNNIQEAQMFLKSVKINEKSPYYKEYLSLSAEIYKKNNNFYKAAQAYDDLKSLDKGNLESFSQYGREKQNNYNNYLTHFKELPLRERNIITISNTDKLFKSDHITLLNIEQLPKIHFSTLQPKLNQTYIAHPYKTDTYLPIESYDYELLNDRMDEFFYILQCLGATSITIETIKKENKEGDKNLNIAANIGGSEEEIGLDIDAKYSKAASTSLNKYMGLERTQTFNPDKRPYIPKNTIWFPSELRWQRLAQQRLEGGILTYTERISSSQNQLLNEEEIIDINAELKTLLYSVKAGGQYEKKEKLQQNEEFSFSIKIEFKPIEEFSEETDIIDITAEEAIQTPIQLPAPNDNEACYLEEVHFMLEDDGQIDDRERTILERFRERYNITPERARELEAQAIAGQELTSEEQEYLSEYKNSLHDGAISDKERRLLNRLAMALGINEDRVKELEENL</sequence>